<dbReference type="HOGENOM" id="CLU_2943521_0_0_1"/>
<sequence>MPEEELATPHHIVPSQPRRQHGSPGGRPQDSDEDIITAPRIVPSQPKTTPGNTPKPGSPR</sequence>
<dbReference type="AlphaFoldDB" id="A0A0C3QGU1"/>
<dbReference type="OrthoDB" id="10507104at2759"/>
<gene>
    <name evidence="2" type="ORF">M407DRAFT_244325</name>
</gene>
<evidence type="ECO:0000313" key="2">
    <source>
        <dbReference type="EMBL" id="KIO24804.1"/>
    </source>
</evidence>
<evidence type="ECO:0000256" key="1">
    <source>
        <dbReference type="SAM" id="MobiDB-lite"/>
    </source>
</evidence>
<dbReference type="EMBL" id="KN823054">
    <property type="protein sequence ID" value="KIO24804.1"/>
    <property type="molecule type" value="Genomic_DNA"/>
</dbReference>
<accession>A0A0C3QGU1</accession>
<keyword evidence="3" id="KW-1185">Reference proteome</keyword>
<reference evidence="3" key="2">
    <citation type="submission" date="2015-01" db="EMBL/GenBank/DDBJ databases">
        <title>Evolutionary Origins and Diversification of the Mycorrhizal Mutualists.</title>
        <authorList>
            <consortium name="DOE Joint Genome Institute"/>
            <consortium name="Mycorrhizal Genomics Consortium"/>
            <person name="Kohler A."/>
            <person name="Kuo A."/>
            <person name="Nagy L.G."/>
            <person name="Floudas D."/>
            <person name="Copeland A."/>
            <person name="Barry K.W."/>
            <person name="Cichocki N."/>
            <person name="Veneault-Fourrey C."/>
            <person name="LaButti K."/>
            <person name="Lindquist E.A."/>
            <person name="Lipzen A."/>
            <person name="Lundell T."/>
            <person name="Morin E."/>
            <person name="Murat C."/>
            <person name="Riley R."/>
            <person name="Ohm R."/>
            <person name="Sun H."/>
            <person name="Tunlid A."/>
            <person name="Henrissat B."/>
            <person name="Grigoriev I.V."/>
            <person name="Hibbett D.S."/>
            <person name="Martin F."/>
        </authorList>
    </citation>
    <scope>NUCLEOTIDE SEQUENCE [LARGE SCALE GENOMIC DNA]</scope>
    <source>
        <strain evidence="3">MUT 4182</strain>
    </source>
</reference>
<evidence type="ECO:0000313" key="3">
    <source>
        <dbReference type="Proteomes" id="UP000054248"/>
    </source>
</evidence>
<name>A0A0C3QGU1_9AGAM</name>
<feature type="region of interest" description="Disordered" evidence="1">
    <location>
        <begin position="1"/>
        <end position="60"/>
    </location>
</feature>
<feature type="compositionally biased region" description="Low complexity" evidence="1">
    <location>
        <begin position="46"/>
        <end position="60"/>
    </location>
</feature>
<proteinExistence type="predicted"/>
<dbReference type="Proteomes" id="UP000054248">
    <property type="component" value="Unassembled WGS sequence"/>
</dbReference>
<reference evidence="2 3" key="1">
    <citation type="submission" date="2014-04" db="EMBL/GenBank/DDBJ databases">
        <authorList>
            <consortium name="DOE Joint Genome Institute"/>
            <person name="Kuo A."/>
            <person name="Girlanda M."/>
            <person name="Perotto S."/>
            <person name="Kohler A."/>
            <person name="Nagy L.G."/>
            <person name="Floudas D."/>
            <person name="Copeland A."/>
            <person name="Barry K.W."/>
            <person name="Cichocki N."/>
            <person name="Veneault-Fourrey C."/>
            <person name="LaButti K."/>
            <person name="Lindquist E.A."/>
            <person name="Lipzen A."/>
            <person name="Lundell T."/>
            <person name="Morin E."/>
            <person name="Murat C."/>
            <person name="Sun H."/>
            <person name="Tunlid A."/>
            <person name="Henrissat B."/>
            <person name="Grigoriev I.V."/>
            <person name="Hibbett D.S."/>
            <person name="Martin F."/>
            <person name="Nordberg H.P."/>
            <person name="Cantor M.N."/>
            <person name="Hua S.X."/>
        </authorList>
    </citation>
    <scope>NUCLEOTIDE SEQUENCE [LARGE SCALE GENOMIC DNA]</scope>
    <source>
        <strain evidence="2 3">MUT 4182</strain>
    </source>
</reference>
<protein>
    <submittedName>
        <fullName evidence="2">Uncharacterized protein</fullName>
    </submittedName>
</protein>
<organism evidence="2 3">
    <name type="scientific">Tulasnella calospora MUT 4182</name>
    <dbReference type="NCBI Taxonomy" id="1051891"/>
    <lineage>
        <taxon>Eukaryota</taxon>
        <taxon>Fungi</taxon>
        <taxon>Dikarya</taxon>
        <taxon>Basidiomycota</taxon>
        <taxon>Agaricomycotina</taxon>
        <taxon>Agaricomycetes</taxon>
        <taxon>Cantharellales</taxon>
        <taxon>Tulasnellaceae</taxon>
        <taxon>Tulasnella</taxon>
    </lineage>
</organism>